<reference evidence="1" key="1">
    <citation type="submission" date="2020-10" db="EMBL/GenBank/DDBJ databases">
        <authorList>
            <person name="Gilroy R."/>
        </authorList>
    </citation>
    <scope>NUCLEOTIDE SEQUENCE</scope>
    <source>
        <strain evidence="1">B2-16538</strain>
    </source>
</reference>
<dbReference type="AlphaFoldDB" id="A0A9D9NSY2"/>
<dbReference type="Proteomes" id="UP000823750">
    <property type="component" value="Unassembled WGS sequence"/>
</dbReference>
<evidence type="ECO:0000313" key="1">
    <source>
        <dbReference type="EMBL" id="MBO8486437.1"/>
    </source>
</evidence>
<evidence type="ECO:0000313" key="2">
    <source>
        <dbReference type="Proteomes" id="UP000823750"/>
    </source>
</evidence>
<comment type="caution">
    <text evidence="1">The sequence shown here is derived from an EMBL/GenBank/DDBJ whole genome shotgun (WGS) entry which is preliminary data.</text>
</comment>
<sequence length="103" mass="11703">SLDRLPEELRVRAFERLFEACEIAKFTPEEKLRYEHDMITERDFDNIIYTAKAEGRTEGKAEGLAEGETKGKTDVARAMKAKGIEISLISELTGLSVEEIQRL</sequence>
<accession>A0A9D9NSY2</accession>
<dbReference type="EMBL" id="JADILX010000127">
    <property type="protein sequence ID" value="MBO8486437.1"/>
    <property type="molecule type" value="Genomic_DNA"/>
</dbReference>
<reference evidence="1" key="2">
    <citation type="journal article" date="2021" name="PeerJ">
        <title>Extensive microbial diversity within the chicken gut microbiome revealed by metagenomics and culture.</title>
        <authorList>
            <person name="Gilroy R."/>
            <person name="Ravi A."/>
            <person name="Getino M."/>
            <person name="Pursley I."/>
            <person name="Horton D.L."/>
            <person name="Alikhan N.F."/>
            <person name="Baker D."/>
            <person name="Gharbi K."/>
            <person name="Hall N."/>
            <person name="Watson M."/>
            <person name="Adriaenssens E.M."/>
            <person name="Foster-Nyarko E."/>
            <person name="Jarju S."/>
            <person name="Secka A."/>
            <person name="Antonio M."/>
            <person name="Oren A."/>
            <person name="Chaudhuri R.R."/>
            <person name="La Ragione R."/>
            <person name="Hildebrand F."/>
            <person name="Pallen M.J."/>
        </authorList>
    </citation>
    <scope>NUCLEOTIDE SEQUENCE</scope>
    <source>
        <strain evidence="1">B2-16538</strain>
    </source>
</reference>
<protein>
    <recommendedName>
        <fullName evidence="3">Transposase</fullName>
    </recommendedName>
</protein>
<proteinExistence type="predicted"/>
<organism evidence="1 2">
    <name type="scientific">Candidatus Cryptobacteroides excrementavium</name>
    <dbReference type="NCBI Taxonomy" id="2840759"/>
    <lineage>
        <taxon>Bacteria</taxon>
        <taxon>Pseudomonadati</taxon>
        <taxon>Bacteroidota</taxon>
        <taxon>Bacteroidia</taxon>
        <taxon>Bacteroidales</taxon>
        <taxon>Candidatus Cryptobacteroides</taxon>
    </lineage>
</organism>
<evidence type="ECO:0008006" key="3">
    <source>
        <dbReference type="Google" id="ProtNLM"/>
    </source>
</evidence>
<name>A0A9D9NSY2_9BACT</name>
<feature type="non-terminal residue" evidence="1">
    <location>
        <position position="1"/>
    </location>
</feature>
<gene>
    <name evidence="1" type="ORF">IAB78_08455</name>
</gene>